<protein>
    <submittedName>
        <fullName evidence="4">GNAT family N-acetyltransferase</fullName>
    </submittedName>
</protein>
<dbReference type="SUPFAM" id="SSF55729">
    <property type="entry name" value="Acyl-CoA N-acyltransferases (Nat)"/>
    <property type="match status" value="1"/>
</dbReference>
<keyword evidence="1" id="KW-0808">Transferase</keyword>
<proteinExistence type="predicted"/>
<dbReference type="CDD" id="cd04301">
    <property type="entry name" value="NAT_SF"/>
    <property type="match status" value="1"/>
</dbReference>
<reference evidence="4" key="1">
    <citation type="submission" date="2022-03" db="EMBL/GenBank/DDBJ databases">
        <title>Sea Food Isolates.</title>
        <authorList>
            <person name="Li c."/>
        </authorList>
    </citation>
    <scope>NUCLEOTIDE SEQUENCE</scope>
    <source>
        <strain evidence="4">19CA06SA08-2</strain>
    </source>
</reference>
<dbReference type="PROSITE" id="PS51186">
    <property type="entry name" value="GNAT"/>
    <property type="match status" value="1"/>
</dbReference>
<dbReference type="InterPro" id="IPR016181">
    <property type="entry name" value="Acyl_CoA_acyltransferase"/>
</dbReference>
<evidence type="ECO:0000256" key="2">
    <source>
        <dbReference type="ARBA" id="ARBA00023315"/>
    </source>
</evidence>
<dbReference type="InterPro" id="IPR050680">
    <property type="entry name" value="YpeA/RimI_acetyltransf"/>
</dbReference>
<keyword evidence="2" id="KW-0012">Acyltransferase</keyword>
<feature type="domain" description="N-acetyltransferase" evidence="3">
    <location>
        <begin position="3"/>
        <end position="160"/>
    </location>
</feature>
<organism evidence="4">
    <name type="scientific">bacterium 19CA06SA08-2</name>
    <dbReference type="NCBI Taxonomy" id="2920658"/>
    <lineage>
        <taxon>Bacteria</taxon>
    </lineage>
</organism>
<dbReference type="GO" id="GO:0016747">
    <property type="term" value="F:acyltransferase activity, transferring groups other than amino-acyl groups"/>
    <property type="evidence" value="ECO:0007669"/>
    <property type="project" value="InterPro"/>
</dbReference>
<dbReference type="Pfam" id="PF00583">
    <property type="entry name" value="Acetyltransf_1"/>
    <property type="match status" value="1"/>
</dbReference>
<dbReference type="Gene3D" id="3.40.630.30">
    <property type="match status" value="1"/>
</dbReference>
<evidence type="ECO:0000313" key="4">
    <source>
        <dbReference type="EMBL" id="XAG69724.1"/>
    </source>
</evidence>
<gene>
    <name evidence="4" type="ORF">MRM75_01590</name>
</gene>
<sequence>MRLEFNTIDLDRDYECCVQARRDAYFCSFHTHDGFADFIDGYRERIRERLGQAQWHYIHVWAGEQLVGQLEFRSFSDEPETGYVQLIYLCPDYRGSGLAAQLQAYIRQQLLGAGCKWAILSVSRTNLRALNHYRRFGWQFFRHNPKHAETDFYRLELDTSCGGGQ</sequence>
<dbReference type="InterPro" id="IPR000182">
    <property type="entry name" value="GNAT_dom"/>
</dbReference>
<dbReference type="AlphaFoldDB" id="A0AAU6U692"/>
<accession>A0AAU6U692</accession>
<evidence type="ECO:0000256" key="1">
    <source>
        <dbReference type="ARBA" id="ARBA00022679"/>
    </source>
</evidence>
<dbReference type="PANTHER" id="PTHR43420">
    <property type="entry name" value="ACETYLTRANSFERASE"/>
    <property type="match status" value="1"/>
</dbReference>
<name>A0AAU6U692_UNCXX</name>
<evidence type="ECO:0000259" key="3">
    <source>
        <dbReference type="PROSITE" id="PS51186"/>
    </source>
</evidence>
<dbReference type="EMBL" id="CP095353">
    <property type="protein sequence ID" value="XAG69724.1"/>
    <property type="molecule type" value="Genomic_DNA"/>
</dbReference>